<protein>
    <submittedName>
        <fullName evidence="2">Uncharacterized protein</fullName>
    </submittedName>
</protein>
<dbReference type="AlphaFoldDB" id="A0A7S4FK45"/>
<organism evidence="2">
    <name type="scientific">Eutreptiella gymnastica</name>
    <dbReference type="NCBI Taxonomy" id="73025"/>
    <lineage>
        <taxon>Eukaryota</taxon>
        <taxon>Discoba</taxon>
        <taxon>Euglenozoa</taxon>
        <taxon>Euglenida</taxon>
        <taxon>Spirocuta</taxon>
        <taxon>Euglenophyceae</taxon>
        <taxon>Eutreptiales</taxon>
        <taxon>Eutreptiaceae</taxon>
        <taxon>Eutreptiella</taxon>
    </lineage>
</organism>
<name>A0A7S4FK45_9EUGL</name>
<reference evidence="2" key="1">
    <citation type="submission" date="2021-01" db="EMBL/GenBank/DDBJ databases">
        <authorList>
            <person name="Corre E."/>
            <person name="Pelletier E."/>
            <person name="Niang G."/>
            <person name="Scheremetjew M."/>
            <person name="Finn R."/>
            <person name="Kale V."/>
            <person name="Holt S."/>
            <person name="Cochrane G."/>
            <person name="Meng A."/>
            <person name="Brown T."/>
            <person name="Cohen L."/>
        </authorList>
    </citation>
    <scope>NUCLEOTIDE SEQUENCE</scope>
    <source>
        <strain evidence="2">CCMP1594</strain>
    </source>
</reference>
<proteinExistence type="predicted"/>
<evidence type="ECO:0000313" key="2">
    <source>
        <dbReference type="EMBL" id="CAE0798761.1"/>
    </source>
</evidence>
<dbReference type="EMBL" id="HBJA01030074">
    <property type="protein sequence ID" value="CAE0798761.1"/>
    <property type="molecule type" value="Transcribed_RNA"/>
</dbReference>
<sequence>MHIQNHSRWNRTMLVPAWYRSINATSGMTDMKPTSTTSSSPPLSPPCPTHQLLRSIRPLDLGHSLRDTRDFEETGLRVTNTSEPWQRRGGDLQSARNSAIDKTNPRVRCGCIRYVGH</sequence>
<feature type="region of interest" description="Disordered" evidence="1">
    <location>
        <begin position="26"/>
        <end position="48"/>
    </location>
</feature>
<feature type="region of interest" description="Disordered" evidence="1">
    <location>
        <begin position="77"/>
        <end position="99"/>
    </location>
</feature>
<evidence type="ECO:0000256" key="1">
    <source>
        <dbReference type="SAM" id="MobiDB-lite"/>
    </source>
</evidence>
<gene>
    <name evidence="2" type="ORF">EGYM00163_LOCUS9882</name>
</gene>
<accession>A0A7S4FK45</accession>